<protein>
    <submittedName>
        <fullName evidence="9">Rod shape-determining protein MreD</fullName>
    </submittedName>
</protein>
<dbReference type="RefSeq" id="WP_270452697.1">
    <property type="nucleotide sequence ID" value="NZ_JADPIE010000001.1"/>
</dbReference>
<dbReference type="AlphaFoldDB" id="A0A931ANB3"/>
<keyword evidence="6 8" id="KW-1133">Transmembrane helix</keyword>
<sequence>MRQKAFYILALFLIIILQTTFFHRLPAASYGPDLILVVVFTAGFLSGSQTGIAIGFLAGFLQGILLGSGFGLYTISRMLIGAAAGLLKGNVYKESLALLCLILFFVTFFHEILIFLLSEQVILRVGFQTVLVNRLLPASFYNMLVGMLLYILMIYLIPVGGFQDEQKN</sequence>
<keyword evidence="4 8" id="KW-0812">Transmembrane</keyword>
<evidence type="ECO:0000256" key="8">
    <source>
        <dbReference type="SAM" id="Phobius"/>
    </source>
</evidence>
<accession>A0A931ANB3</accession>
<keyword evidence="3" id="KW-1003">Cell membrane</keyword>
<evidence type="ECO:0000256" key="6">
    <source>
        <dbReference type="ARBA" id="ARBA00022989"/>
    </source>
</evidence>
<feature type="transmembrane region" description="Helical" evidence="8">
    <location>
        <begin position="34"/>
        <end position="58"/>
    </location>
</feature>
<feature type="transmembrane region" description="Helical" evidence="8">
    <location>
        <begin position="6"/>
        <end position="22"/>
    </location>
</feature>
<keyword evidence="10" id="KW-1185">Reference proteome</keyword>
<dbReference type="Proteomes" id="UP000621436">
    <property type="component" value="Unassembled WGS sequence"/>
</dbReference>
<proteinExistence type="inferred from homology"/>
<feature type="transmembrane region" description="Helical" evidence="8">
    <location>
        <begin position="96"/>
        <end position="118"/>
    </location>
</feature>
<name>A0A931ANB3_9FIRM</name>
<keyword evidence="5" id="KW-0133">Cell shape</keyword>
<feature type="transmembrane region" description="Helical" evidence="8">
    <location>
        <begin position="64"/>
        <end position="87"/>
    </location>
</feature>
<comment type="similarity">
    <text evidence="2">Belongs to the MreD family.</text>
</comment>
<keyword evidence="7 8" id="KW-0472">Membrane</keyword>
<dbReference type="GO" id="GO:0008360">
    <property type="term" value="P:regulation of cell shape"/>
    <property type="evidence" value="ECO:0007669"/>
    <property type="project" value="UniProtKB-KW"/>
</dbReference>
<dbReference type="Pfam" id="PF04093">
    <property type="entry name" value="MreD"/>
    <property type="match status" value="1"/>
</dbReference>
<evidence type="ECO:0000256" key="2">
    <source>
        <dbReference type="ARBA" id="ARBA00007776"/>
    </source>
</evidence>
<dbReference type="NCBIfam" id="TIGR03426">
    <property type="entry name" value="shape_MreD"/>
    <property type="match status" value="1"/>
</dbReference>
<organism evidence="9 10">
    <name type="scientific">Halonatronomonas betaini</name>
    <dbReference type="NCBI Taxonomy" id="2778430"/>
    <lineage>
        <taxon>Bacteria</taxon>
        <taxon>Bacillati</taxon>
        <taxon>Bacillota</taxon>
        <taxon>Clostridia</taxon>
        <taxon>Halanaerobiales</taxon>
        <taxon>Halarsenatibacteraceae</taxon>
        <taxon>Halonatronomonas</taxon>
    </lineage>
</organism>
<evidence type="ECO:0000256" key="3">
    <source>
        <dbReference type="ARBA" id="ARBA00022475"/>
    </source>
</evidence>
<evidence type="ECO:0000256" key="1">
    <source>
        <dbReference type="ARBA" id="ARBA00004651"/>
    </source>
</evidence>
<reference evidence="9" key="1">
    <citation type="submission" date="2020-11" db="EMBL/GenBank/DDBJ databases">
        <title>Halonatronomonas betainensis gen. nov., sp. nov. a novel haloalkaliphilic representative of the family Halanaerobiacae capable of betaine degradation.</title>
        <authorList>
            <person name="Boltyanskaya Y."/>
            <person name="Kevbrin V."/>
            <person name="Detkova E."/>
            <person name="Grouzdev D.S."/>
            <person name="Koziaeva V."/>
            <person name="Zhilina T."/>
        </authorList>
    </citation>
    <scope>NUCLEOTIDE SEQUENCE</scope>
    <source>
        <strain evidence="9">Z-7014</strain>
    </source>
</reference>
<evidence type="ECO:0000256" key="5">
    <source>
        <dbReference type="ARBA" id="ARBA00022960"/>
    </source>
</evidence>
<comment type="caution">
    <text evidence="9">The sequence shown here is derived from an EMBL/GenBank/DDBJ whole genome shotgun (WGS) entry which is preliminary data.</text>
</comment>
<dbReference type="EMBL" id="JADPIE010000001">
    <property type="protein sequence ID" value="MBF8435963.1"/>
    <property type="molecule type" value="Genomic_DNA"/>
</dbReference>
<comment type="subcellular location">
    <subcellularLocation>
        <location evidence="1">Cell membrane</location>
        <topology evidence="1">Multi-pass membrane protein</topology>
    </subcellularLocation>
</comment>
<evidence type="ECO:0000256" key="4">
    <source>
        <dbReference type="ARBA" id="ARBA00022692"/>
    </source>
</evidence>
<evidence type="ECO:0000313" key="9">
    <source>
        <dbReference type="EMBL" id="MBF8435963.1"/>
    </source>
</evidence>
<gene>
    <name evidence="9" type="primary">mreD</name>
    <name evidence="9" type="ORF">I0Q91_02620</name>
</gene>
<evidence type="ECO:0000313" key="10">
    <source>
        <dbReference type="Proteomes" id="UP000621436"/>
    </source>
</evidence>
<dbReference type="GO" id="GO:0005886">
    <property type="term" value="C:plasma membrane"/>
    <property type="evidence" value="ECO:0007669"/>
    <property type="project" value="UniProtKB-SubCell"/>
</dbReference>
<dbReference type="InterPro" id="IPR007227">
    <property type="entry name" value="Cell_shape_determining_MreD"/>
</dbReference>
<feature type="transmembrane region" description="Helical" evidence="8">
    <location>
        <begin position="138"/>
        <end position="157"/>
    </location>
</feature>
<evidence type="ECO:0000256" key="7">
    <source>
        <dbReference type="ARBA" id="ARBA00023136"/>
    </source>
</evidence>